<dbReference type="Proteomes" id="UP000673394">
    <property type="component" value="Unassembled WGS sequence"/>
</dbReference>
<sequence length="327" mass="36705">MEMIAKTDCSWSHNTDTAALHSIVQYTELAGMTLVEVMGYTAHAFRIIIDPEAVEVGSYSHFDWKLNHEEALNNLGFSVQYAGKQTNIPPTPEELEEGIQLVQQAIDRGIPALSWDLFIPEWGVIYGYDDNRRVFQCRDVRQDAELPYEKLGRGEVTELYVLGISGYQPVSRRAMLRGALELALRHAEEILPGLEKSKHRNGIAAYDAWIKAFTNRTVEAFGNSVNTVKVWDAREFAVKFLEDVVANWPNEKDRDSSQLRQLASEAAAHYRIVADRLGALVSLFPFPQGGEPNQEAVASRSIELLQDAKAAEVQGVRVLEQMLESLD</sequence>
<keyword evidence="2" id="KW-1185">Reference proteome</keyword>
<comment type="caution">
    <text evidence="1">The sequence shown here is derived from an EMBL/GenBank/DDBJ whole genome shotgun (WGS) entry which is preliminary data.</text>
</comment>
<gene>
    <name evidence="1" type="ORF">I8J30_14470</name>
</gene>
<evidence type="ECO:0000313" key="1">
    <source>
        <dbReference type="EMBL" id="MBP3963918.1"/>
    </source>
</evidence>
<dbReference type="EMBL" id="JAGKSP010000005">
    <property type="protein sequence ID" value="MBP3963918.1"/>
    <property type="molecule type" value="Genomic_DNA"/>
</dbReference>
<dbReference type="RefSeq" id="WP_210658780.1">
    <property type="nucleotide sequence ID" value="NZ_JAGKSP010000005.1"/>
</dbReference>
<name>A0ABS5CDB5_9BACL</name>
<reference evidence="1 2" key="1">
    <citation type="submission" date="2021-04" db="EMBL/GenBank/DDBJ databases">
        <title>Paenibacillus sp. DLE-14 whole genome sequence.</title>
        <authorList>
            <person name="Ham Y.J."/>
        </authorList>
    </citation>
    <scope>NUCLEOTIDE SEQUENCE [LARGE SCALE GENOMIC DNA]</scope>
    <source>
        <strain evidence="1 2">DLE-14</strain>
    </source>
</reference>
<accession>A0ABS5CDB5</accession>
<evidence type="ECO:0000313" key="2">
    <source>
        <dbReference type="Proteomes" id="UP000673394"/>
    </source>
</evidence>
<proteinExistence type="predicted"/>
<organism evidence="1 2">
    <name type="scientific">Paenibacillus lignilyticus</name>
    <dbReference type="NCBI Taxonomy" id="1172615"/>
    <lineage>
        <taxon>Bacteria</taxon>
        <taxon>Bacillati</taxon>
        <taxon>Bacillota</taxon>
        <taxon>Bacilli</taxon>
        <taxon>Bacillales</taxon>
        <taxon>Paenibacillaceae</taxon>
        <taxon>Paenibacillus</taxon>
    </lineage>
</organism>
<protein>
    <submittedName>
        <fullName evidence="1">Uncharacterized protein</fullName>
    </submittedName>
</protein>